<evidence type="ECO:0000313" key="3">
    <source>
        <dbReference type="Proteomes" id="UP001500957"/>
    </source>
</evidence>
<name>A0ABP3SJZ0_9ACTN</name>
<feature type="transmembrane region" description="Helical" evidence="1">
    <location>
        <begin position="6"/>
        <end position="27"/>
    </location>
</feature>
<organism evidence="2 3">
    <name type="scientific">Sporichthya brevicatena</name>
    <dbReference type="NCBI Taxonomy" id="171442"/>
    <lineage>
        <taxon>Bacteria</taxon>
        <taxon>Bacillati</taxon>
        <taxon>Actinomycetota</taxon>
        <taxon>Actinomycetes</taxon>
        <taxon>Sporichthyales</taxon>
        <taxon>Sporichthyaceae</taxon>
        <taxon>Sporichthya</taxon>
    </lineage>
</organism>
<accession>A0ABP3SJZ0</accession>
<proteinExistence type="predicted"/>
<keyword evidence="3" id="KW-1185">Reference proteome</keyword>
<keyword evidence="1" id="KW-1133">Transmembrane helix</keyword>
<evidence type="ECO:0000256" key="1">
    <source>
        <dbReference type="SAM" id="Phobius"/>
    </source>
</evidence>
<reference evidence="3" key="1">
    <citation type="journal article" date="2019" name="Int. J. Syst. Evol. Microbiol.">
        <title>The Global Catalogue of Microorganisms (GCM) 10K type strain sequencing project: providing services to taxonomists for standard genome sequencing and annotation.</title>
        <authorList>
            <consortium name="The Broad Institute Genomics Platform"/>
            <consortium name="The Broad Institute Genome Sequencing Center for Infectious Disease"/>
            <person name="Wu L."/>
            <person name="Ma J."/>
        </authorList>
    </citation>
    <scope>NUCLEOTIDE SEQUENCE [LARGE SCALE GENOMIC DNA]</scope>
    <source>
        <strain evidence="3">JCM 10671</strain>
    </source>
</reference>
<evidence type="ECO:0000313" key="2">
    <source>
        <dbReference type="EMBL" id="GAA0637882.1"/>
    </source>
</evidence>
<keyword evidence="1" id="KW-0472">Membrane</keyword>
<keyword evidence="1" id="KW-0812">Transmembrane</keyword>
<dbReference type="Proteomes" id="UP001500957">
    <property type="component" value="Unassembled WGS sequence"/>
</dbReference>
<comment type="caution">
    <text evidence="2">The sequence shown here is derived from an EMBL/GenBank/DDBJ whole genome shotgun (WGS) entry which is preliminary data.</text>
</comment>
<protein>
    <submittedName>
        <fullName evidence="2">Uncharacterized protein</fullName>
    </submittedName>
</protein>
<gene>
    <name evidence="2" type="ORF">GCM10009547_47850</name>
</gene>
<dbReference type="RefSeq" id="WP_344609598.1">
    <property type="nucleotide sequence ID" value="NZ_BAAAHE010000055.1"/>
</dbReference>
<dbReference type="EMBL" id="BAAAHE010000055">
    <property type="protein sequence ID" value="GAA0637882.1"/>
    <property type="molecule type" value="Genomic_DNA"/>
</dbReference>
<sequence length="51" mass="5616">MSVVEFTYTLAVRFALLMVLLGVVGGLSYGATHWEPRVDAGNSETRNFQDP</sequence>